<dbReference type="OrthoDB" id="3238747at2"/>
<reference evidence="1 2" key="1">
    <citation type="submission" date="2015-10" db="EMBL/GenBank/DDBJ databases">
        <title>Erysipelothrix larvae sp. LV19 isolated from the larval gut of the rhinoceros beetle, Trypoxylus dichotomus.</title>
        <authorList>
            <person name="Lim S."/>
            <person name="Kim B.-C."/>
        </authorList>
    </citation>
    <scope>NUCLEOTIDE SEQUENCE [LARGE SCALE GENOMIC DNA]</scope>
    <source>
        <strain evidence="1 2">LV19</strain>
    </source>
</reference>
<dbReference type="SUPFAM" id="SSF50814">
    <property type="entry name" value="Lipocalins"/>
    <property type="match status" value="1"/>
</dbReference>
<gene>
    <name evidence="1" type="ORF">AOC36_11250</name>
</gene>
<dbReference type="STRING" id="1514105.AOC36_11250"/>
<protein>
    <recommendedName>
        <fullName evidence="3">DUF1934 domain-containing protein</fullName>
    </recommendedName>
</protein>
<dbReference type="InterPro" id="IPR012674">
    <property type="entry name" value="Calycin"/>
</dbReference>
<dbReference type="AlphaFoldDB" id="A0A0X8H1V4"/>
<evidence type="ECO:0000313" key="1">
    <source>
        <dbReference type="EMBL" id="AMC94526.1"/>
    </source>
</evidence>
<dbReference type="Pfam" id="PF09148">
    <property type="entry name" value="DUF1934"/>
    <property type="match status" value="1"/>
</dbReference>
<dbReference type="KEGG" id="erl:AOC36_11250"/>
<dbReference type="Proteomes" id="UP000063781">
    <property type="component" value="Chromosome"/>
</dbReference>
<evidence type="ECO:0008006" key="3">
    <source>
        <dbReference type="Google" id="ProtNLM"/>
    </source>
</evidence>
<sequence>MTINRAIRVQQHSNDTTLSFVDALGEVNNLNGSVRVIYRENDTVQVVLDITRDTCLLRRYGEWITTCYFSKEESWVQINSDEGKLVFEVQLIKLEVQDDFVGLSYNLIDNNQIIDSYNYSCSWLEEVKTWQEIH</sequence>
<organism evidence="1 2">
    <name type="scientific">Erysipelothrix larvae</name>
    <dbReference type="NCBI Taxonomy" id="1514105"/>
    <lineage>
        <taxon>Bacteria</taxon>
        <taxon>Bacillati</taxon>
        <taxon>Bacillota</taxon>
        <taxon>Erysipelotrichia</taxon>
        <taxon>Erysipelotrichales</taxon>
        <taxon>Erysipelotrichaceae</taxon>
        <taxon>Erysipelothrix</taxon>
    </lineage>
</organism>
<dbReference type="Gene3D" id="2.40.128.20">
    <property type="match status" value="1"/>
</dbReference>
<name>A0A0X8H1V4_9FIRM</name>
<evidence type="ECO:0000313" key="2">
    <source>
        <dbReference type="Proteomes" id="UP000063781"/>
    </source>
</evidence>
<dbReference type="InterPro" id="IPR015231">
    <property type="entry name" value="DUF1934"/>
</dbReference>
<dbReference type="EMBL" id="CP013213">
    <property type="protein sequence ID" value="AMC94526.1"/>
    <property type="molecule type" value="Genomic_DNA"/>
</dbReference>
<proteinExistence type="predicted"/>
<accession>A0A0X8H1V4</accession>
<dbReference type="RefSeq" id="WP_067634366.1">
    <property type="nucleotide sequence ID" value="NZ_CP013213.1"/>
</dbReference>
<keyword evidence="2" id="KW-1185">Reference proteome</keyword>